<reference evidence="3" key="1">
    <citation type="submission" date="2018-05" db="EMBL/GenBank/DDBJ databases">
        <authorList>
            <person name="Lanie J.A."/>
            <person name="Ng W.-L."/>
            <person name="Kazmierczak K.M."/>
            <person name="Andrzejewski T.M."/>
            <person name="Davidsen T.M."/>
            <person name="Wayne K.J."/>
            <person name="Tettelin H."/>
            <person name="Glass J.I."/>
            <person name="Rusch D."/>
            <person name="Podicherti R."/>
            <person name="Tsui H.-C.T."/>
            <person name="Winkler M.E."/>
        </authorList>
    </citation>
    <scope>NUCLEOTIDE SEQUENCE</scope>
</reference>
<dbReference type="EMBL" id="UINC01017151">
    <property type="protein sequence ID" value="SVA70815.1"/>
    <property type="molecule type" value="Genomic_DNA"/>
</dbReference>
<keyword evidence="1" id="KW-0472">Membrane</keyword>
<keyword evidence="1" id="KW-1133">Transmembrane helix</keyword>
<sequence length="252" mass="28952">MKILSIIIPAYNEEKYITQLLDQIQSVDTEIIGFIKEIIVVDDGSTDQTRDLALKVAIGQPNITVIHQDNQGKGNAVQRGVQEAKGDFVLVQDADLEYDPNDYITMLKCLKNSRTSIYGSRILGQIKFYNRNFPFFGRHPDQDFGPWLAGIFLTIWVFILYGRWITDTLTAYKIYPIDVIREMEIVTHGFEADHEITAKLINNGLKIVEVPVKYNPRSLEEGKKIKMRDGFVALWTFVRFRFINSVIITKTD</sequence>
<name>A0A381Y1I1_9ZZZZ</name>
<accession>A0A381Y1I1</accession>
<organism evidence="3">
    <name type="scientific">marine metagenome</name>
    <dbReference type="NCBI Taxonomy" id="408172"/>
    <lineage>
        <taxon>unclassified sequences</taxon>
        <taxon>metagenomes</taxon>
        <taxon>ecological metagenomes</taxon>
    </lineage>
</organism>
<dbReference type="InterPro" id="IPR029044">
    <property type="entry name" value="Nucleotide-diphossugar_trans"/>
</dbReference>
<dbReference type="AlphaFoldDB" id="A0A381Y1I1"/>
<dbReference type="InterPro" id="IPR050256">
    <property type="entry name" value="Glycosyltransferase_2"/>
</dbReference>
<feature type="transmembrane region" description="Helical" evidence="1">
    <location>
        <begin position="144"/>
        <end position="164"/>
    </location>
</feature>
<evidence type="ECO:0000256" key="1">
    <source>
        <dbReference type="SAM" id="Phobius"/>
    </source>
</evidence>
<keyword evidence="1" id="KW-0812">Transmembrane</keyword>
<dbReference type="PANTHER" id="PTHR48090">
    <property type="entry name" value="UNDECAPRENYL-PHOSPHATE 4-DEOXY-4-FORMAMIDO-L-ARABINOSE TRANSFERASE-RELATED"/>
    <property type="match status" value="1"/>
</dbReference>
<protein>
    <recommendedName>
        <fullName evidence="2">Glycosyltransferase 2-like domain-containing protein</fullName>
    </recommendedName>
</protein>
<evidence type="ECO:0000259" key="2">
    <source>
        <dbReference type="Pfam" id="PF00535"/>
    </source>
</evidence>
<evidence type="ECO:0000313" key="3">
    <source>
        <dbReference type="EMBL" id="SVA70815.1"/>
    </source>
</evidence>
<dbReference type="PANTHER" id="PTHR48090:SF7">
    <property type="entry name" value="RFBJ PROTEIN"/>
    <property type="match status" value="1"/>
</dbReference>
<proteinExistence type="predicted"/>
<dbReference type="SUPFAM" id="SSF53448">
    <property type="entry name" value="Nucleotide-diphospho-sugar transferases"/>
    <property type="match status" value="1"/>
</dbReference>
<feature type="domain" description="Glycosyltransferase 2-like" evidence="2">
    <location>
        <begin position="5"/>
        <end position="130"/>
    </location>
</feature>
<dbReference type="Gene3D" id="3.90.550.10">
    <property type="entry name" value="Spore Coat Polysaccharide Biosynthesis Protein SpsA, Chain A"/>
    <property type="match status" value="1"/>
</dbReference>
<dbReference type="CDD" id="cd04179">
    <property type="entry name" value="DPM_DPG-synthase_like"/>
    <property type="match status" value="1"/>
</dbReference>
<gene>
    <name evidence="3" type="ORF">METZ01_LOCUS123669</name>
</gene>
<dbReference type="InterPro" id="IPR001173">
    <property type="entry name" value="Glyco_trans_2-like"/>
</dbReference>
<dbReference type="Pfam" id="PF00535">
    <property type="entry name" value="Glycos_transf_2"/>
    <property type="match status" value="1"/>
</dbReference>